<accession>A0A1R0KG34</accession>
<dbReference type="AlphaFoldDB" id="A0A1R0KG34"/>
<evidence type="ECO:0008006" key="3">
    <source>
        <dbReference type="Google" id="ProtNLM"/>
    </source>
</evidence>
<organism evidence="1 2">
    <name type="scientific">Amycolatopsis coloradensis</name>
    <dbReference type="NCBI Taxonomy" id="76021"/>
    <lineage>
        <taxon>Bacteria</taxon>
        <taxon>Bacillati</taxon>
        <taxon>Actinomycetota</taxon>
        <taxon>Actinomycetes</taxon>
        <taxon>Pseudonocardiales</taxon>
        <taxon>Pseudonocardiaceae</taxon>
        <taxon>Amycolatopsis</taxon>
    </lineage>
</organism>
<dbReference type="EMBL" id="MQUQ01000025">
    <property type="protein sequence ID" value="OLZ44513.1"/>
    <property type="molecule type" value="Genomic_DNA"/>
</dbReference>
<dbReference type="Gene3D" id="2.60.120.620">
    <property type="entry name" value="q2cbj1_9rhob like domain"/>
    <property type="match status" value="1"/>
</dbReference>
<comment type="caution">
    <text evidence="1">The sequence shown here is derived from an EMBL/GenBank/DDBJ whole genome shotgun (WGS) entry which is preliminary data.</text>
</comment>
<gene>
    <name evidence="1" type="ORF">BS329_36150</name>
</gene>
<dbReference type="STRING" id="76021.BS329_36150"/>
<dbReference type="InterPro" id="IPR018724">
    <property type="entry name" value="2OG-Fe_dioxygenase"/>
</dbReference>
<dbReference type="GO" id="GO:0051213">
    <property type="term" value="F:dioxygenase activity"/>
    <property type="evidence" value="ECO:0007669"/>
    <property type="project" value="InterPro"/>
</dbReference>
<name>A0A1R0KG34_9PSEU</name>
<evidence type="ECO:0000313" key="2">
    <source>
        <dbReference type="Proteomes" id="UP000187486"/>
    </source>
</evidence>
<dbReference type="RefSeq" id="WP_076167380.1">
    <property type="nucleotide sequence ID" value="NZ_JBEZVB010000103.1"/>
</dbReference>
<proteinExistence type="predicted"/>
<dbReference type="OrthoDB" id="6681382at2"/>
<protein>
    <recommendedName>
        <fullName evidence="3">2OG-Fe dioxygenase family protein</fullName>
    </recommendedName>
</protein>
<dbReference type="Proteomes" id="UP000187486">
    <property type="component" value="Unassembled WGS sequence"/>
</dbReference>
<sequence length="253" mass="28011">MTEEVCTPERPAPPGRGTAFADPADLTAALAADGFVRLSETHFPIDVLDAEFAEFRACWEELKQDDQLVDGGFYRYRRYGRLRAVSTDAGLSLSPLPHQPFRQDSIPMWREHERTFAPIPPATLANRCLHALVSTDVTLASTVRDNPEWTVGLHLIRIVARTGESGLPTPEGRHRDGHSFVGMHLLRKENSAGGESSIYRDGHPDVRFTLADPLDSVLVDDTALWHEASPISVRDRTGGRAVRDMLLVDLNPA</sequence>
<reference evidence="1 2" key="1">
    <citation type="submission" date="2016-01" db="EMBL/GenBank/DDBJ databases">
        <title>Amycolatopsis coloradensis genome sequencing and assembly.</title>
        <authorList>
            <person name="Mayilraj S."/>
        </authorList>
    </citation>
    <scope>NUCLEOTIDE SEQUENCE [LARGE SCALE GENOMIC DNA]</scope>
    <source>
        <strain evidence="1 2">DSM 44225</strain>
    </source>
</reference>
<keyword evidence="2" id="KW-1185">Reference proteome</keyword>
<dbReference type="Pfam" id="PF10014">
    <property type="entry name" value="2OG-Fe_Oxy_2"/>
    <property type="match status" value="1"/>
</dbReference>
<evidence type="ECO:0000313" key="1">
    <source>
        <dbReference type="EMBL" id="OLZ44513.1"/>
    </source>
</evidence>